<sequence>MVARRRASVRISPLEVYVGEGEDEQDGGERVESDEDDIDSPRQLPVKRVKQRKISPQLLSLLQGAVGGNMRVDDVPIRPVSTSWSSSRYASTGSFGGDGAFGGMASAATMDLSFMNPSGGGIRALIASVARKHSFDAIMWIVVLMSTLLAGLETDVVGRPSSEKRTEILVFQLLQMLCLAGFTVELFIHAKKLGWGILFDSWTLVDFMLLVFGVYDVYFGLKSIDLDPNDPSAGSDDKLQLGSAMRIIRLVRPVSLVRHSSGLKQLWVLVAGIEATLRTLVWITIILGIIMLVVASYFTLIVGQSTSHLPSPSEVALALGTSQLDNVHVWPELSQYFGNIGRSLLTCLQLLTLDNWYTVSREVLEINLAANILIIFVVYSCSYGMLKALLGVVVERVMAVSDGNEVERAKLIYQLEVQFIRSLQGEFEKADVDGSGTLRWDEFQKSVLGDPSMKQKLALIDIQPAMVEELFKILDVDGSGSITCEEFVSGLLRLRGDAKARDMLTLRVTLLGLLEKLEDIEERMRLMNLTLTGTGSDVNRWRDLFEENRLRCQAVQESIENNARVKTLKRKVIASVHTEIDKSRNDVVRAATAAGGDRRRRSYPENERQGEKMGWMLSPELEARAKTAAEAGMRRLDDGAGSPTVLVEEEGSEQSTLSGGNVMAAVAVKPLHSSRVERRLREHTKRAELYRRYKAGLMVDDWARPPAGTYNYLVSPKGPTLVTGGDSGRFKMVICEAPTHENARAVALYLKNRFGVTDLIRVSSDNDSRYPRGAFEELEIALHDLPFADGCSPPEWVIEDFMEILDSSLYKKKCATAKPPCVAIHCISGLGRSPVMVALGLIERENMEPTDALRLVRQLRSSRCFTKEQSAFLHGYTPMTSAIAVFIVPRDHRDGYHQMRH</sequence>
<protein>
    <submittedName>
        <fullName evidence="10">Protein tyrosine phosphatase type IVA 1</fullName>
    </submittedName>
</protein>
<dbReference type="EMBL" id="JAAPAO010000140">
    <property type="protein sequence ID" value="KAF4671215.1"/>
    <property type="molecule type" value="Genomic_DNA"/>
</dbReference>
<dbReference type="InterPro" id="IPR005821">
    <property type="entry name" value="Ion_trans_dom"/>
</dbReference>
<dbReference type="GO" id="GO:0016020">
    <property type="term" value="C:membrane"/>
    <property type="evidence" value="ECO:0007669"/>
    <property type="project" value="UniProtKB-SubCell"/>
</dbReference>
<dbReference type="PROSITE" id="PS00383">
    <property type="entry name" value="TYR_PHOSPHATASE_1"/>
    <property type="match status" value="1"/>
</dbReference>
<name>A0A7J6MIB5_PERCH</name>
<dbReference type="AlphaFoldDB" id="A0A7J6MIB5"/>
<dbReference type="Gene3D" id="1.20.120.350">
    <property type="entry name" value="Voltage-gated potassium channels. Chain C"/>
    <property type="match status" value="1"/>
</dbReference>
<dbReference type="PROSITE" id="PS00018">
    <property type="entry name" value="EF_HAND_1"/>
    <property type="match status" value="1"/>
</dbReference>
<feature type="domain" description="Tyrosine specific protein phosphatases" evidence="8">
    <location>
        <begin position="799"/>
        <end position="871"/>
    </location>
</feature>
<dbReference type="GO" id="GO:0005216">
    <property type="term" value="F:monoatomic ion channel activity"/>
    <property type="evidence" value="ECO:0007669"/>
    <property type="project" value="InterPro"/>
</dbReference>
<proteinExistence type="predicted"/>
<dbReference type="InterPro" id="IPR050561">
    <property type="entry name" value="PTP"/>
</dbReference>
<evidence type="ECO:0000256" key="2">
    <source>
        <dbReference type="ARBA" id="ARBA00022692"/>
    </source>
</evidence>
<evidence type="ECO:0000256" key="1">
    <source>
        <dbReference type="ARBA" id="ARBA00004141"/>
    </source>
</evidence>
<feature type="region of interest" description="Disordered" evidence="6">
    <location>
        <begin position="592"/>
        <end position="612"/>
    </location>
</feature>
<evidence type="ECO:0000256" key="7">
    <source>
        <dbReference type="SAM" id="Phobius"/>
    </source>
</evidence>
<dbReference type="Pfam" id="PF13499">
    <property type="entry name" value="EF-hand_7"/>
    <property type="match status" value="1"/>
</dbReference>
<comment type="caution">
    <text evidence="10">The sequence shown here is derived from an EMBL/GenBank/DDBJ whole genome shotgun (WGS) entry which is preliminary data.</text>
</comment>
<keyword evidence="5 7" id="KW-0472">Membrane</keyword>
<dbReference type="CDD" id="cd00051">
    <property type="entry name" value="EFh"/>
    <property type="match status" value="1"/>
</dbReference>
<dbReference type="SMART" id="SM00404">
    <property type="entry name" value="PTPc_motif"/>
    <property type="match status" value="1"/>
</dbReference>
<feature type="compositionally biased region" description="Acidic residues" evidence="6">
    <location>
        <begin position="20"/>
        <end position="38"/>
    </location>
</feature>
<evidence type="ECO:0000259" key="9">
    <source>
        <dbReference type="PROSITE" id="PS50222"/>
    </source>
</evidence>
<accession>A0A7J6MIB5</accession>
<feature type="transmembrane region" description="Helical" evidence="7">
    <location>
        <begin position="137"/>
        <end position="157"/>
    </location>
</feature>
<dbReference type="Gene3D" id="1.10.238.10">
    <property type="entry name" value="EF-hand"/>
    <property type="match status" value="1"/>
</dbReference>
<dbReference type="SUPFAM" id="SSF47473">
    <property type="entry name" value="EF-hand"/>
    <property type="match status" value="1"/>
</dbReference>
<keyword evidence="4 7" id="KW-1133">Transmembrane helix</keyword>
<dbReference type="GO" id="GO:0005509">
    <property type="term" value="F:calcium ion binding"/>
    <property type="evidence" value="ECO:0007669"/>
    <property type="project" value="InterPro"/>
</dbReference>
<feature type="compositionally biased region" description="Basic and acidic residues" evidence="6">
    <location>
        <begin position="602"/>
        <end position="611"/>
    </location>
</feature>
<dbReference type="InterPro" id="IPR018247">
    <property type="entry name" value="EF_Hand_1_Ca_BS"/>
</dbReference>
<feature type="transmembrane region" description="Helical" evidence="7">
    <location>
        <begin position="368"/>
        <end position="386"/>
    </location>
</feature>
<dbReference type="InterPro" id="IPR002048">
    <property type="entry name" value="EF_hand_dom"/>
</dbReference>
<feature type="region of interest" description="Disordered" evidence="6">
    <location>
        <begin position="16"/>
        <end position="43"/>
    </location>
</feature>
<dbReference type="Gene3D" id="1.10.287.70">
    <property type="match status" value="1"/>
</dbReference>
<evidence type="ECO:0000256" key="6">
    <source>
        <dbReference type="SAM" id="MobiDB-lite"/>
    </source>
</evidence>
<dbReference type="PROSITE" id="PS50222">
    <property type="entry name" value="EF_HAND_2"/>
    <property type="match status" value="1"/>
</dbReference>
<evidence type="ECO:0000259" key="8">
    <source>
        <dbReference type="PROSITE" id="PS50056"/>
    </source>
</evidence>
<dbReference type="InterPro" id="IPR003595">
    <property type="entry name" value="Tyr_Pase_cat"/>
</dbReference>
<feature type="domain" description="EF-hand" evidence="9">
    <location>
        <begin position="462"/>
        <end position="497"/>
    </location>
</feature>
<keyword evidence="2 7" id="KW-0812">Transmembrane</keyword>
<comment type="subcellular location">
    <subcellularLocation>
        <location evidence="1">Membrane</location>
        <topology evidence="1">Multi-pass membrane protein</topology>
    </subcellularLocation>
</comment>
<feature type="transmembrane region" description="Helical" evidence="7">
    <location>
        <begin position="169"/>
        <end position="188"/>
    </location>
</feature>
<dbReference type="Proteomes" id="UP000591131">
    <property type="component" value="Unassembled WGS sequence"/>
</dbReference>
<dbReference type="SUPFAM" id="SSF81324">
    <property type="entry name" value="Voltage-gated potassium channels"/>
    <property type="match status" value="1"/>
</dbReference>
<organism evidence="10 11">
    <name type="scientific">Perkinsus chesapeaki</name>
    <name type="common">Clam parasite</name>
    <name type="synonym">Perkinsus andrewsi</name>
    <dbReference type="NCBI Taxonomy" id="330153"/>
    <lineage>
        <taxon>Eukaryota</taxon>
        <taxon>Sar</taxon>
        <taxon>Alveolata</taxon>
        <taxon>Perkinsozoa</taxon>
        <taxon>Perkinsea</taxon>
        <taxon>Perkinsida</taxon>
        <taxon>Perkinsidae</taxon>
        <taxon>Perkinsus</taxon>
    </lineage>
</organism>
<dbReference type="InterPro" id="IPR016130">
    <property type="entry name" value="Tyr_Pase_AS"/>
</dbReference>
<evidence type="ECO:0000256" key="3">
    <source>
        <dbReference type="ARBA" id="ARBA00022837"/>
    </source>
</evidence>
<dbReference type="OrthoDB" id="5632at2759"/>
<evidence type="ECO:0000313" key="11">
    <source>
        <dbReference type="Proteomes" id="UP000591131"/>
    </source>
</evidence>
<dbReference type="PANTHER" id="PTHR23339">
    <property type="entry name" value="TYROSINE SPECIFIC PROTEIN PHOSPHATASE AND DUAL SPECIFICITY PROTEIN PHOSPHATASE"/>
    <property type="match status" value="1"/>
</dbReference>
<dbReference type="SUPFAM" id="SSF52799">
    <property type="entry name" value="(Phosphotyrosine protein) phosphatases II"/>
    <property type="match status" value="1"/>
</dbReference>
<evidence type="ECO:0000256" key="5">
    <source>
        <dbReference type="ARBA" id="ARBA00023136"/>
    </source>
</evidence>
<evidence type="ECO:0000256" key="4">
    <source>
        <dbReference type="ARBA" id="ARBA00022989"/>
    </source>
</evidence>
<dbReference type="InterPro" id="IPR011992">
    <property type="entry name" value="EF-hand-dom_pair"/>
</dbReference>
<reference evidence="10 11" key="1">
    <citation type="submission" date="2020-04" db="EMBL/GenBank/DDBJ databases">
        <title>Perkinsus chesapeaki whole genome sequence.</title>
        <authorList>
            <person name="Bogema D.R."/>
        </authorList>
    </citation>
    <scope>NUCLEOTIDE SEQUENCE [LARGE SCALE GENOMIC DNA]</scope>
    <source>
        <strain evidence="10">ATCC PRA-425</strain>
    </source>
</reference>
<dbReference type="Gene3D" id="3.90.190.10">
    <property type="entry name" value="Protein tyrosine phosphatase superfamily"/>
    <property type="match status" value="1"/>
</dbReference>
<feature type="transmembrane region" description="Helical" evidence="7">
    <location>
        <begin position="280"/>
        <end position="302"/>
    </location>
</feature>
<dbReference type="PROSITE" id="PS50056">
    <property type="entry name" value="TYR_PHOSPHATASE_2"/>
    <property type="match status" value="1"/>
</dbReference>
<dbReference type="Pfam" id="PF00520">
    <property type="entry name" value="Ion_trans"/>
    <property type="match status" value="1"/>
</dbReference>
<evidence type="ECO:0000313" key="10">
    <source>
        <dbReference type="EMBL" id="KAF4671215.1"/>
    </source>
</evidence>
<gene>
    <name evidence="10" type="primary">PTP4A1</name>
    <name evidence="10" type="ORF">FOL47_001661</name>
</gene>
<feature type="transmembrane region" description="Helical" evidence="7">
    <location>
        <begin position="195"/>
        <end position="215"/>
    </location>
</feature>
<keyword evidence="3" id="KW-0106">Calcium</keyword>
<dbReference type="InterPro" id="IPR027359">
    <property type="entry name" value="Volt_channel_dom_sf"/>
</dbReference>
<dbReference type="InterPro" id="IPR000387">
    <property type="entry name" value="Tyr_Pase_dom"/>
</dbReference>
<keyword evidence="11" id="KW-1185">Reference proteome</keyword>
<dbReference type="InterPro" id="IPR029021">
    <property type="entry name" value="Prot-tyrosine_phosphatase-like"/>
</dbReference>